<dbReference type="EMBL" id="LDAU01000187">
    <property type="protein sequence ID" value="KRX00511.1"/>
    <property type="molecule type" value="Genomic_DNA"/>
</dbReference>
<protein>
    <recommendedName>
        <fullName evidence="5">Pentacotripeptide-repeat region of PRORP domain-containing protein</fullName>
    </recommendedName>
</protein>
<evidence type="ECO:0000313" key="3">
    <source>
        <dbReference type="EMBL" id="KRX00511.1"/>
    </source>
</evidence>
<dbReference type="OrthoDB" id="185373at2759"/>
<dbReference type="AlphaFoldDB" id="A0A0V0QEA1"/>
<sequence length="478" mass="56221">MEKLTPQNMYQQMDSSFDGFFSKRNFSIKNFNFYIKVLGEQKKLTEAEETLNKMQIFKINPNVVSYNSIIGACSKSGNVKKAEQYFEEAVNKFGPNKHLYNTLINAYARKHNGIEADKILREMQRNNLEPDAPVITTIINAHYKSKNLDRCWELFEQVQKGEFKKLTPDTNLLSLMVEICAHTHDCEKAIKINKQLEDQPDFLHTTTTYNTIIKALASRKDYAEQALDYYEQMKISSVNMDMDTYIHTLKACSNIGDVNTAYNVLQAMKENKVEPNKYVYNQLMRVYAGAVEYSPMEEKTKDLYIQDAWKLLDQIKNLGLININILNSFLTIFVKANRPEELEGLVLPLYDNFKIPMDQYTYQHILEIYHNHRDLKTVYRVYKQMDKENIDKTWWTLNYVLDSAIRAEDVDIIVEILQKFQKIKREPKIIYLKRLGEADYLPDPIFNELQKFSKKFGQANKKEKFNKNYKKSLKDSWL</sequence>
<evidence type="ECO:0000256" key="2">
    <source>
        <dbReference type="PROSITE-ProRule" id="PRU00708"/>
    </source>
</evidence>
<dbReference type="PANTHER" id="PTHR47447">
    <property type="entry name" value="OS03G0856100 PROTEIN"/>
    <property type="match status" value="1"/>
</dbReference>
<feature type="repeat" description="PPR" evidence="2">
    <location>
        <begin position="96"/>
        <end position="130"/>
    </location>
</feature>
<feature type="repeat" description="PPR" evidence="2">
    <location>
        <begin position="241"/>
        <end position="275"/>
    </location>
</feature>
<organism evidence="3 4">
    <name type="scientific">Pseudocohnilembus persalinus</name>
    <name type="common">Ciliate</name>
    <dbReference type="NCBI Taxonomy" id="266149"/>
    <lineage>
        <taxon>Eukaryota</taxon>
        <taxon>Sar</taxon>
        <taxon>Alveolata</taxon>
        <taxon>Ciliophora</taxon>
        <taxon>Intramacronucleata</taxon>
        <taxon>Oligohymenophorea</taxon>
        <taxon>Scuticociliatia</taxon>
        <taxon>Philasterida</taxon>
        <taxon>Pseudocohnilembidae</taxon>
        <taxon>Pseudocohnilembus</taxon>
    </lineage>
</organism>
<dbReference type="Pfam" id="PF13041">
    <property type="entry name" value="PPR_2"/>
    <property type="match status" value="1"/>
</dbReference>
<dbReference type="Pfam" id="PF01535">
    <property type="entry name" value="PPR"/>
    <property type="match status" value="1"/>
</dbReference>
<evidence type="ECO:0000313" key="4">
    <source>
        <dbReference type="Proteomes" id="UP000054937"/>
    </source>
</evidence>
<comment type="caution">
    <text evidence="3">The sequence shown here is derived from an EMBL/GenBank/DDBJ whole genome shotgun (WGS) entry which is preliminary data.</text>
</comment>
<feature type="repeat" description="PPR" evidence="2">
    <location>
        <begin position="205"/>
        <end position="240"/>
    </location>
</feature>
<dbReference type="InterPro" id="IPR011990">
    <property type="entry name" value="TPR-like_helical_dom_sf"/>
</dbReference>
<dbReference type="OMA" id="YIKDAWK"/>
<dbReference type="Proteomes" id="UP000054937">
    <property type="component" value="Unassembled WGS sequence"/>
</dbReference>
<dbReference type="PANTHER" id="PTHR47447:SF17">
    <property type="entry name" value="OS12G0638900 PROTEIN"/>
    <property type="match status" value="1"/>
</dbReference>
<dbReference type="InterPro" id="IPR002885">
    <property type="entry name" value="PPR_rpt"/>
</dbReference>
<reference evidence="3 4" key="1">
    <citation type="journal article" date="2015" name="Sci. Rep.">
        <title>Genome of the facultative scuticociliatosis pathogen Pseudocohnilembus persalinus provides insight into its virulence through horizontal gene transfer.</title>
        <authorList>
            <person name="Xiong J."/>
            <person name="Wang G."/>
            <person name="Cheng J."/>
            <person name="Tian M."/>
            <person name="Pan X."/>
            <person name="Warren A."/>
            <person name="Jiang C."/>
            <person name="Yuan D."/>
            <person name="Miao W."/>
        </authorList>
    </citation>
    <scope>NUCLEOTIDE SEQUENCE [LARGE SCALE GENOMIC DNA]</scope>
    <source>
        <strain evidence="3">36N120E</strain>
    </source>
</reference>
<evidence type="ECO:0008006" key="5">
    <source>
        <dbReference type="Google" id="ProtNLM"/>
    </source>
</evidence>
<dbReference type="Pfam" id="PF13812">
    <property type="entry name" value="PPR_3"/>
    <property type="match status" value="3"/>
</dbReference>
<gene>
    <name evidence="3" type="ORF">PPERSA_06154</name>
</gene>
<accession>A0A0V0QEA1</accession>
<dbReference type="PROSITE" id="PS51375">
    <property type="entry name" value="PPR"/>
    <property type="match status" value="4"/>
</dbReference>
<dbReference type="SUPFAM" id="SSF81901">
    <property type="entry name" value="HCP-like"/>
    <property type="match status" value="1"/>
</dbReference>
<keyword evidence="1" id="KW-0677">Repeat</keyword>
<proteinExistence type="predicted"/>
<name>A0A0V0QEA1_PSEPJ</name>
<keyword evidence="4" id="KW-1185">Reference proteome</keyword>
<dbReference type="NCBIfam" id="TIGR00756">
    <property type="entry name" value="PPR"/>
    <property type="match status" value="3"/>
</dbReference>
<dbReference type="InParanoid" id="A0A0V0QEA1"/>
<dbReference type="Gene3D" id="1.25.40.10">
    <property type="entry name" value="Tetratricopeptide repeat domain"/>
    <property type="match status" value="3"/>
</dbReference>
<feature type="repeat" description="PPR" evidence="2">
    <location>
        <begin position="62"/>
        <end position="92"/>
    </location>
</feature>
<evidence type="ECO:0000256" key="1">
    <source>
        <dbReference type="ARBA" id="ARBA00022737"/>
    </source>
</evidence>